<keyword evidence="1" id="KW-1133">Transmembrane helix</keyword>
<dbReference type="Proteomes" id="UP000243670">
    <property type="component" value="Nucleomorph 3"/>
</dbReference>
<keyword evidence="1" id="KW-0812">Transmembrane</keyword>
<protein>
    <submittedName>
        <fullName evidence="2">Uncharacterized protein</fullName>
    </submittedName>
</protein>
<name>A0A060DB92_9EUKA</name>
<evidence type="ECO:0000256" key="1">
    <source>
        <dbReference type="SAM" id="Phobius"/>
    </source>
</evidence>
<feature type="transmembrane region" description="Helical" evidence="1">
    <location>
        <begin position="189"/>
        <end position="210"/>
    </location>
</feature>
<sequence length="384" mass="47223">MYCCIIVTHFITKYKLFIPNKNIKKRRKFFKKKLKRKKNKIEKRKNSYFRYNLKKIKNNTTTDSHINDISLNKSIKNTLAPRTTIYFIYFSKIFKKNLKYCTIYKCKIAFNKTKIKHFYLYHFFFLKNIKIKILKDNKYFKNKFEEVRKRNAQLAISNFFYIYKKTNKNYQANILAFFFLLDLVIHNSWLLQIFTIYFSFIIKFFYYAFLSRHYSRKKNFKTFNIHSFISSKFVSGYAKTFFPSNLNFSLKSYEVLQLIFALKMEINKTNDEDIFETSMMWFLNNSLIFFIILLENIRLSTYEFIIHLFKFTINSYFFSDIYWLKNKEFLFNLSFSWLLNTQKNMIYSILIIFKIIHLKIFELKYFLFIIEHLDILINKRLNSC</sequence>
<reference evidence="2 3" key="1">
    <citation type="journal article" date="2014" name="BMC Genomics">
        <title>Nucleomorph and plastid genome sequences of the chlorarachniophyte Lotharella oceanica: convergent reductive evolution and frequent recombination in nucleomorph-bearing algae.</title>
        <authorList>
            <person name="Tanifuji G."/>
            <person name="Onodera N.T."/>
            <person name="Brown M.W."/>
            <person name="Curtis B.A."/>
            <person name="Roger A.J."/>
            <person name="Ka-Shu Wong G."/>
            <person name="Melkonian M."/>
            <person name="Archibald J.M."/>
        </authorList>
    </citation>
    <scope>NUCLEOTIDE SEQUENCE [LARGE SCALE GENOMIC DNA]</scope>
    <source>
        <strain evidence="2 3">CCMP622</strain>
    </source>
</reference>
<dbReference type="EMBL" id="CP006629">
    <property type="protein sequence ID" value="AIB09987.1"/>
    <property type="molecule type" value="Genomic_DNA"/>
</dbReference>
<feature type="transmembrane region" description="Helical" evidence="1">
    <location>
        <begin position="344"/>
        <end position="361"/>
    </location>
</feature>
<keyword evidence="2" id="KW-0542">Nucleomorph</keyword>
<dbReference type="AlphaFoldDB" id="A0A060DB92"/>
<proteinExistence type="predicted"/>
<gene>
    <name evidence="2" type="ORF">M951_chr383</name>
</gene>
<organism evidence="2 3">
    <name type="scientific">Lotharella oceanica</name>
    <dbReference type="NCBI Taxonomy" id="641309"/>
    <lineage>
        <taxon>Eukaryota</taxon>
        <taxon>Sar</taxon>
        <taxon>Rhizaria</taxon>
        <taxon>Cercozoa</taxon>
        <taxon>Chlorarachniophyceae</taxon>
        <taxon>Lotharella</taxon>
    </lineage>
</organism>
<geneLocation type="nucleomorph" evidence="2"/>
<accession>A0A060DB92</accession>
<evidence type="ECO:0000313" key="2">
    <source>
        <dbReference type="EMBL" id="AIB09987.1"/>
    </source>
</evidence>
<keyword evidence="1" id="KW-0472">Membrane</keyword>
<evidence type="ECO:0000313" key="3">
    <source>
        <dbReference type="Proteomes" id="UP000243670"/>
    </source>
</evidence>